<dbReference type="AlphaFoldDB" id="A0A7K9CJG2"/>
<name>A0A7K9CJG2_9PICI</name>
<organism evidence="3 4">
    <name type="scientific">Psilopogon haemacephalus</name>
    <name type="common">coppersmith barbet</name>
    <dbReference type="NCBI Taxonomy" id="2585815"/>
    <lineage>
        <taxon>Eukaryota</taxon>
        <taxon>Metazoa</taxon>
        <taxon>Chordata</taxon>
        <taxon>Craniata</taxon>
        <taxon>Vertebrata</taxon>
        <taxon>Euteleostomi</taxon>
        <taxon>Archelosauria</taxon>
        <taxon>Archosauria</taxon>
        <taxon>Dinosauria</taxon>
        <taxon>Saurischia</taxon>
        <taxon>Theropoda</taxon>
        <taxon>Coelurosauria</taxon>
        <taxon>Aves</taxon>
        <taxon>Neognathae</taxon>
        <taxon>Neoaves</taxon>
        <taxon>Telluraves</taxon>
        <taxon>Coraciimorphae</taxon>
        <taxon>Piciformes</taxon>
        <taxon>Megalaimidae</taxon>
        <taxon>Psilopogon</taxon>
    </lineage>
</organism>
<protein>
    <submittedName>
        <fullName evidence="3">GLL2 protein</fullName>
    </submittedName>
</protein>
<dbReference type="GO" id="GO:0006952">
    <property type="term" value="P:defense response"/>
    <property type="evidence" value="ECO:0007669"/>
    <property type="project" value="InterPro"/>
</dbReference>
<gene>
    <name evidence="3" type="primary">Gal2</name>
    <name evidence="3" type="ORF">PSIHAE_R13073</name>
</gene>
<reference evidence="3 4" key="1">
    <citation type="submission" date="2019-09" db="EMBL/GenBank/DDBJ databases">
        <title>Bird 10,000 Genomes (B10K) Project - Family phase.</title>
        <authorList>
            <person name="Zhang G."/>
        </authorList>
    </citation>
    <scope>NUCLEOTIDE SEQUENCE [LARGE SCALE GENOMIC DNA]</scope>
    <source>
        <strain evidence="3">B10K-DU-001-24</strain>
        <tissue evidence="3">Muscle</tissue>
    </source>
</reference>
<proteinExistence type="predicted"/>
<dbReference type="Pfam" id="PF00711">
    <property type="entry name" value="Defensin_beta"/>
    <property type="match status" value="1"/>
</dbReference>
<comment type="caution">
    <text evidence="3">The sequence shown here is derived from an EMBL/GenBank/DDBJ whole genome shotgun (WGS) entry which is preliminary data.</text>
</comment>
<dbReference type="Proteomes" id="UP000574528">
    <property type="component" value="Unassembled WGS sequence"/>
</dbReference>
<evidence type="ECO:0000256" key="1">
    <source>
        <dbReference type="SAM" id="SignalP"/>
    </source>
</evidence>
<accession>A0A7K9CJG2</accession>
<evidence type="ECO:0000259" key="2">
    <source>
        <dbReference type="Pfam" id="PF00711"/>
    </source>
</evidence>
<dbReference type="GO" id="GO:0005576">
    <property type="term" value="C:extracellular region"/>
    <property type="evidence" value="ECO:0007669"/>
    <property type="project" value="InterPro"/>
</dbReference>
<feature type="non-terminal residue" evidence="3">
    <location>
        <position position="1"/>
    </location>
</feature>
<dbReference type="EMBL" id="VWZI01021904">
    <property type="protein sequence ID" value="NXG52784.1"/>
    <property type="molecule type" value="Genomic_DNA"/>
</dbReference>
<dbReference type="SUPFAM" id="SSF57392">
    <property type="entry name" value="Defensin-like"/>
    <property type="match status" value="1"/>
</dbReference>
<evidence type="ECO:0000313" key="4">
    <source>
        <dbReference type="Proteomes" id="UP000574528"/>
    </source>
</evidence>
<feature type="chain" id="PRO_5029692018" evidence="1">
    <location>
        <begin position="21"/>
        <end position="59"/>
    </location>
</feature>
<keyword evidence="1" id="KW-0732">Signal</keyword>
<feature type="signal peptide" evidence="1">
    <location>
        <begin position="1"/>
        <end position="20"/>
    </location>
</feature>
<feature type="domain" description="Beta-defensin-like" evidence="2">
    <location>
        <begin position="30"/>
        <end position="59"/>
    </location>
</feature>
<keyword evidence="4" id="KW-1185">Reference proteome</keyword>
<sequence length="59" mass="6617">MKLLFLLFCFLFLALPVSSGLSSPQQERTFCKGGSCYFGKCPLPLVKVGRCFLFRSCCK</sequence>
<dbReference type="InterPro" id="IPR001855">
    <property type="entry name" value="Defensin_beta-like"/>
</dbReference>
<feature type="non-terminal residue" evidence="3">
    <location>
        <position position="59"/>
    </location>
</feature>
<evidence type="ECO:0000313" key="3">
    <source>
        <dbReference type="EMBL" id="NXG52784.1"/>
    </source>
</evidence>
<dbReference type="OrthoDB" id="9183727at2759"/>